<dbReference type="GO" id="GO:0016887">
    <property type="term" value="F:ATP hydrolysis activity"/>
    <property type="evidence" value="ECO:0007669"/>
    <property type="project" value="InterPro"/>
</dbReference>
<dbReference type="GO" id="GO:0005524">
    <property type="term" value="F:ATP binding"/>
    <property type="evidence" value="ECO:0007669"/>
    <property type="project" value="UniProtKB-KW"/>
</dbReference>
<dbReference type="CDD" id="cd03255">
    <property type="entry name" value="ABC_MJ0796_LolCDE_FtsE"/>
    <property type="match status" value="1"/>
</dbReference>
<dbReference type="STRING" id="646529.Desaci_0573"/>
<reference evidence="5 6" key="1">
    <citation type="journal article" date="2012" name="J. Bacteriol.">
        <title>Complete genome sequences of Desulfosporosinus orientis DSM765T, Desulfosporosinus youngiae DSM17734T, Desulfosporosinus meridiei DSM13257T, and Desulfosporosinus acidiphilus DSM22704T.</title>
        <authorList>
            <person name="Pester M."/>
            <person name="Brambilla E."/>
            <person name="Alazard D."/>
            <person name="Rattei T."/>
            <person name="Weinmaier T."/>
            <person name="Han J."/>
            <person name="Lucas S."/>
            <person name="Lapidus A."/>
            <person name="Cheng J.F."/>
            <person name="Goodwin L."/>
            <person name="Pitluck S."/>
            <person name="Peters L."/>
            <person name="Ovchinnikova G."/>
            <person name="Teshima H."/>
            <person name="Detter J.C."/>
            <person name="Han C.S."/>
            <person name="Tapia R."/>
            <person name="Land M.L."/>
            <person name="Hauser L."/>
            <person name="Kyrpides N.C."/>
            <person name="Ivanova N.N."/>
            <person name="Pagani I."/>
            <person name="Huntmann M."/>
            <person name="Wei C.L."/>
            <person name="Davenport K.W."/>
            <person name="Daligault H."/>
            <person name="Chain P.S."/>
            <person name="Chen A."/>
            <person name="Mavromatis K."/>
            <person name="Markowitz V."/>
            <person name="Szeto E."/>
            <person name="Mikhailova N."/>
            <person name="Pati A."/>
            <person name="Wagner M."/>
            <person name="Woyke T."/>
            <person name="Ollivier B."/>
            <person name="Klenk H.P."/>
            <person name="Spring S."/>
            <person name="Loy A."/>
        </authorList>
    </citation>
    <scope>NUCLEOTIDE SEQUENCE [LARGE SCALE GENOMIC DNA]</scope>
    <source>
        <strain evidence="6">DSM 22704 / JCM 16185 / SJ4</strain>
    </source>
</reference>
<dbReference type="PROSITE" id="PS00211">
    <property type="entry name" value="ABC_TRANSPORTER_1"/>
    <property type="match status" value="1"/>
</dbReference>
<dbReference type="PANTHER" id="PTHR24220">
    <property type="entry name" value="IMPORT ATP-BINDING PROTEIN"/>
    <property type="match status" value="1"/>
</dbReference>
<dbReference type="KEGG" id="dai:Desaci_0573"/>
<name>I4D1G3_DESAJ</name>
<proteinExistence type="predicted"/>
<dbReference type="eggNOG" id="COG1136">
    <property type="taxonomic scope" value="Bacteria"/>
</dbReference>
<dbReference type="InterPro" id="IPR003593">
    <property type="entry name" value="AAA+_ATPase"/>
</dbReference>
<dbReference type="InterPro" id="IPR003439">
    <property type="entry name" value="ABC_transporter-like_ATP-bd"/>
</dbReference>
<keyword evidence="6" id="KW-1185">Reference proteome</keyword>
<dbReference type="AlphaFoldDB" id="I4D1G3"/>
<keyword evidence="2" id="KW-0547">Nucleotide-binding</keyword>
<dbReference type="SUPFAM" id="SSF52540">
    <property type="entry name" value="P-loop containing nucleoside triphosphate hydrolases"/>
    <property type="match status" value="1"/>
</dbReference>
<dbReference type="GO" id="GO:0005886">
    <property type="term" value="C:plasma membrane"/>
    <property type="evidence" value="ECO:0007669"/>
    <property type="project" value="TreeGrafter"/>
</dbReference>
<dbReference type="PANTHER" id="PTHR24220:SF86">
    <property type="entry name" value="ABC TRANSPORTER ABCH.1"/>
    <property type="match status" value="1"/>
</dbReference>
<dbReference type="Proteomes" id="UP000002892">
    <property type="component" value="Chromosome"/>
</dbReference>
<dbReference type="OrthoDB" id="9784332at2"/>
<dbReference type="EMBL" id="CP003639">
    <property type="protein sequence ID" value="AFM39637.1"/>
    <property type="molecule type" value="Genomic_DNA"/>
</dbReference>
<sequence>MIEIIAAKGVGKTFGNLDVVRHVDFKLQSGQFVALLGPSGSGKSTFIAMLSGLERPSSGEISVAGRSLTSLSEDDLSLMRREKIGIVFQFFNLIPTLNALENAAFPLFPVTLPDKEKRQKAAKALELVGMSHRATHRPGEMSGGERQRIAIARALVNDPVIILADEPTGNLDSTTGQEIVNLLASLSRARGTALLVATHDDKLAKAAEQVIYMKDGELVEQT</sequence>
<dbReference type="Gene3D" id="3.40.50.300">
    <property type="entry name" value="P-loop containing nucleotide triphosphate hydrolases"/>
    <property type="match status" value="1"/>
</dbReference>
<evidence type="ECO:0000256" key="1">
    <source>
        <dbReference type="ARBA" id="ARBA00022448"/>
    </source>
</evidence>
<keyword evidence="1" id="KW-0813">Transport</keyword>
<evidence type="ECO:0000256" key="2">
    <source>
        <dbReference type="ARBA" id="ARBA00022741"/>
    </source>
</evidence>
<evidence type="ECO:0000256" key="3">
    <source>
        <dbReference type="ARBA" id="ARBA00022840"/>
    </source>
</evidence>
<dbReference type="FunFam" id="3.40.50.300:FF:000032">
    <property type="entry name" value="Export ABC transporter ATP-binding protein"/>
    <property type="match status" value="1"/>
</dbReference>
<dbReference type="Pfam" id="PF00005">
    <property type="entry name" value="ABC_tran"/>
    <property type="match status" value="1"/>
</dbReference>
<protein>
    <submittedName>
        <fullName evidence="5">ABC-type antimicrobial peptide transport system, ATPase component</fullName>
    </submittedName>
</protein>
<dbReference type="InterPro" id="IPR015854">
    <property type="entry name" value="ABC_transpr_LolD-like"/>
</dbReference>
<dbReference type="HOGENOM" id="CLU_000604_1_22_9"/>
<accession>I4D1G3</accession>
<dbReference type="InterPro" id="IPR027417">
    <property type="entry name" value="P-loop_NTPase"/>
</dbReference>
<feature type="domain" description="ABC transporter" evidence="4">
    <location>
        <begin position="5"/>
        <end position="222"/>
    </location>
</feature>
<evidence type="ECO:0000259" key="4">
    <source>
        <dbReference type="PROSITE" id="PS50893"/>
    </source>
</evidence>
<dbReference type="GO" id="GO:0098796">
    <property type="term" value="C:membrane protein complex"/>
    <property type="evidence" value="ECO:0007669"/>
    <property type="project" value="UniProtKB-ARBA"/>
</dbReference>
<dbReference type="InterPro" id="IPR017871">
    <property type="entry name" value="ABC_transporter-like_CS"/>
</dbReference>
<keyword evidence="3" id="KW-0067">ATP-binding</keyword>
<evidence type="ECO:0000313" key="5">
    <source>
        <dbReference type="EMBL" id="AFM39637.1"/>
    </source>
</evidence>
<dbReference type="PROSITE" id="PS50893">
    <property type="entry name" value="ABC_TRANSPORTER_2"/>
    <property type="match status" value="1"/>
</dbReference>
<dbReference type="SMART" id="SM00382">
    <property type="entry name" value="AAA"/>
    <property type="match status" value="1"/>
</dbReference>
<evidence type="ECO:0000313" key="6">
    <source>
        <dbReference type="Proteomes" id="UP000002892"/>
    </source>
</evidence>
<dbReference type="RefSeq" id="WP_014825649.1">
    <property type="nucleotide sequence ID" value="NC_018068.1"/>
</dbReference>
<gene>
    <name evidence="5" type="ordered locus">Desaci_0573</name>
</gene>
<dbReference type="GO" id="GO:0022857">
    <property type="term" value="F:transmembrane transporter activity"/>
    <property type="evidence" value="ECO:0007669"/>
    <property type="project" value="TreeGrafter"/>
</dbReference>
<dbReference type="InterPro" id="IPR017911">
    <property type="entry name" value="MacB-like_ATP-bd"/>
</dbReference>
<organism evidence="5 6">
    <name type="scientific">Desulfosporosinus acidiphilus (strain DSM 22704 / JCM 16185 / SJ4)</name>
    <dbReference type="NCBI Taxonomy" id="646529"/>
    <lineage>
        <taxon>Bacteria</taxon>
        <taxon>Bacillati</taxon>
        <taxon>Bacillota</taxon>
        <taxon>Clostridia</taxon>
        <taxon>Eubacteriales</taxon>
        <taxon>Desulfitobacteriaceae</taxon>
        <taxon>Desulfosporosinus</taxon>
    </lineage>
</organism>